<evidence type="ECO:0000256" key="1">
    <source>
        <dbReference type="SAM" id="MobiDB-lite"/>
    </source>
</evidence>
<reference evidence="2 3" key="1">
    <citation type="submission" date="2020-04" db="EMBL/GenBank/DDBJ databases">
        <title>Perkinsus olseni comparative genomics.</title>
        <authorList>
            <person name="Bogema D.R."/>
        </authorList>
    </citation>
    <scope>NUCLEOTIDE SEQUENCE [LARGE SCALE GENOMIC DNA]</scope>
    <source>
        <strain evidence="2">ATCC PRA-205</strain>
    </source>
</reference>
<gene>
    <name evidence="2" type="primary">NPR2_11</name>
    <name evidence="2" type="ORF">FOZ62_018310</name>
</gene>
<protein>
    <submittedName>
        <fullName evidence="2">Nitrogen permease regulator 2</fullName>
    </submittedName>
</protein>
<proteinExistence type="predicted"/>
<name>A0A7J6QM36_PEROL</name>
<feature type="non-terminal residue" evidence="2">
    <location>
        <position position="1"/>
    </location>
</feature>
<evidence type="ECO:0000313" key="3">
    <source>
        <dbReference type="Proteomes" id="UP000574390"/>
    </source>
</evidence>
<organism evidence="2 3">
    <name type="scientific">Perkinsus olseni</name>
    <name type="common">Perkinsus atlanticus</name>
    <dbReference type="NCBI Taxonomy" id="32597"/>
    <lineage>
        <taxon>Eukaryota</taxon>
        <taxon>Sar</taxon>
        <taxon>Alveolata</taxon>
        <taxon>Perkinsozoa</taxon>
        <taxon>Perkinsea</taxon>
        <taxon>Perkinsida</taxon>
        <taxon>Perkinsidae</taxon>
        <taxon>Perkinsus</taxon>
    </lineage>
</organism>
<evidence type="ECO:0000313" key="2">
    <source>
        <dbReference type="EMBL" id="KAF4709327.1"/>
    </source>
</evidence>
<comment type="caution">
    <text evidence="2">The sequence shown here is derived from an EMBL/GenBank/DDBJ whole genome shotgun (WGS) entry which is preliminary data.</text>
</comment>
<accession>A0A7J6QM36</accession>
<sequence length="154" mass="16794">DDSDSSESSERADSEGSPSPAVHHHQSFRPICLDEQLFENTLTDFLAVLWYTCLPVAEGNSADVAVAEAGNATTALLDEALAARGGEVNGSTEGVQVAAMQEGQARSPSRSRLPAMGNIKQKCRRIIQESIHTRRRRGIIKSKGWYAKIKRFLP</sequence>
<dbReference type="AlphaFoldDB" id="A0A7J6QM36"/>
<feature type="non-terminal residue" evidence="2">
    <location>
        <position position="154"/>
    </location>
</feature>
<dbReference type="EMBL" id="JABANM010028669">
    <property type="protein sequence ID" value="KAF4709327.1"/>
    <property type="molecule type" value="Genomic_DNA"/>
</dbReference>
<feature type="region of interest" description="Disordered" evidence="1">
    <location>
        <begin position="1"/>
        <end position="24"/>
    </location>
</feature>
<dbReference type="Proteomes" id="UP000574390">
    <property type="component" value="Unassembled WGS sequence"/>
</dbReference>